<keyword evidence="2" id="KW-0012">Acyltransferase</keyword>
<dbReference type="PANTHER" id="PTHR43072">
    <property type="entry name" value="N-ACETYLTRANSFERASE"/>
    <property type="match status" value="1"/>
</dbReference>
<evidence type="ECO:0000313" key="11">
    <source>
        <dbReference type="EMBL" id="CAB4959387.1"/>
    </source>
</evidence>
<evidence type="ECO:0000313" key="10">
    <source>
        <dbReference type="EMBL" id="CAB4808791.1"/>
    </source>
</evidence>
<evidence type="ECO:0000313" key="6">
    <source>
        <dbReference type="EMBL" id="CAB4599178.1"/>
    </source>
</evidence>
<keyword evidence="1" id="KW-0808">Transferase</keyword>
<dbReference type="AlphaFoldDB" id="A0A6J5Z651"/>
<evidence type="ECO:0000259" key="3">
    <source>
        <dbReference type="PROSITE" id="PS51186"/>
    </source>
</evidence>
<accession>A0A6J5Z651</accession>
<evidence type="ECO:0000256" key="2">
    <source>
        <dbReference type="ARBA" id="ARBA00023315"/>
    </source>
</evidence>
<evidence type="ECO:0000313" key="8">
    <source>
        <dbReference type="EMBL" id="CAB4727341.1"/>
    </source>
</evidence>
<evidence type="ECO:0000313" key="7">
    <source>
        <dbReference type="EMBL" id="CAB4620077.1"/>
    </source>
</evidence>
<evidence type="ECO:0000313" key="4">
    <source>
        <dbReference type="EMBL" id="CAB4336868.1"/>
    </source>
</evidence>
<dbReference type="EMBL" id="CAEZTY010000107">
    <property type="protein sequence ID" value="CAB4599178.1"/>
    <property type="molecule type" value="Genomic_DNA"/>
</dbReference>
<protein>
    <submittedName>
        <fullName evidence="4">Unannotated protein</fullName>
    </submittedName>
</protein>
<dbReference type="PROSITE" id="PS51186">
    <property type="entry name" value="GNAT"/>
    <property type="match status" value="1"/>
</dbReference>
<dbReference type="EMBL" id="CAFAAM010000133">
    <property type="protein sequence ID" value="CAB4808791.1"/>
    <property type="molecule type" value="Genomic_DNA"/>
</dbReference>
<dbReference type="SUPFAM" id="SSF55729">
    <property type="entry name" value="Acyl-CoA N-acyltransferases (Nat)"/>
    <property type="match status" value="1"/>
</dbReference>
<organism evidence="4">
    <name type="scientific">freshwater metagenome</name>
    <dbReference type="NCBI Taxonomy" id="449393"/>
    <lineage>
        <taxon>unclassified sequences</taxon>
        <taxon>metagenomes</taxon>
        <taxon>ecological metagenomes</taxon>
    </lineage>
</organism>
<dbReference type="Gene3D" id="3.40.630.30">
    <property type="match status" value="1"/>
</dbReference>
<dbReference type="EMBL" id="CAFBNJ010000078">
    <property type="protein sequence ID" value="CAB4959387.1"/>
    <property type="molecule type" value="Genomic_DNA"/>
</dbReference>
<proteinExistence type="predicted"/>
<dbReference type="Pfam" id="PF00583">
    <property type="entry name" value="Acetyltransf_1"/>
    <property type="match status" value="1"/>
</dbReference>
<dbReference type="PANTHER" id="PTHR43072:SF23">
    <property type="entry name" value="UPF0039 PROTEIN C11D3.02C"/>
    <property type="match status" value="1"/>
</dbReference>
<dbReference type="InterPro" id="IPR000182">
    <property type="entry name" value="GNAT_dom"/>
</dbReference>
<name>A0A6J5Z651_9ZZZZ</name>
<dbReference type="CDD" id="cd04301">
    <property type="entry name" value="NAT_SF"/>
    <property type="match status" value="1"/>
</dbReference>
<dbReference type="EMBL" id="CAESAL010000016">
    <property type="protein sequence ID" value="CAB4336868.1"/>
    <property type="molecule type" value="Genomic_DNA"/>
</dbReference>
<evidence type="ECO:0000313" key="9">
    <source>
        <dbReference type="EMBL" id="CAB4791491.1"/>
    </source>
</evidence>
<dbReference type="EMBL" id="CAFAAD010000055">
    <property type="protein sequence ID" value="CAB4791491.1"/>
    <property type="molecule type" value="Genomic_DNA"/>
</dbReference>
<evidence type="ECO:0000256" key="1">
    <source>
        <dbReference type="ARBA" id="ARBA00022679"/>
    </source>
</evidence>
<dbReference type="EMBL" id="CAEZXY010000179">
    <property type="protein sequence ID" value="CAB4727341.1"/>
    <property type="molecule type" value="Genomic_DNA"/>
</dbReference>
<feature type="domain" description="N-acetyltransferase" evidence="3">
    <location>
        <begin position="21"/>
        <end position="181"/>
    </location>
</feature>
<gene>
    <name evidence="6" type="ORF">UFOPK1762_01813</name>
    <name evidence="7" type="ORF">UFOPK1906_00696</name>
    <name evidence="8" type="ORF">UFOPK2624_02108</name>
    <name evidence="9" type="ORF">UFOPK2969_00866</name>
    <name evidence="10" type="ORF">UFOPK3010_01018</name>
    <name evidence="4" type="ORF">UFOPK3331_00651</name>
    <name evidence="11" type="ORF">UFOPK3785_01374</name>
    <name evidence="5" type="ORF">UFOPK4201_02188</name>
</gene>
<dbReference type="InterPro" id="IPR016181">
    <property type="entry name" value="Acyl_CoA_acyltransferase"/>
</dbReference>
<dbReference type="EMBL" id="CAEUNJ010000173">
    <property type="protein sequence ID" value="CAB4373132.1"/>
    <property type="molecule type" value="Genomic_DNA"/>
</dbReference>
<dbReference type="EMBL" id="CAEZVC010000031">
    <property type="protein sequence ID" value="CAB4620077.1"/>
    <property type="molecule type" value="Genomic_DNA"/>
</dbReference>
<evidence type="ECO:0000313" key="5">
    <source>
        <dbReference type="EMBL" id="CAB4373132.1"/>
    </source>
</evidence>
<sequence length="181" mass="19387">MARPTGDSQLTTGAAGTVTGVNLRLARPEDAEATREIYNIEVTGSTVTFDLVPRSLEDQLAWLDQRSGAMAVVVAEIDGQVVGFASLSPYRDRPAYATTVEDSVYVHADFRGQGVARALLGELLDIGAARGFHSVMARIVGGHDASIGLHQSLGFAAVGTEREVGRKFGKWLDVVLMQRML</sequence>
<reference evidence="4" key="1">
    <citation type="submission" date="2020-05" db="EMBL/GenBank/DDBJ databases">
        <authorList>
            <person name="Chiriac C."/>
            <person name="Salcher M."/>
            <person name="Ghai R."/>
            <person name="Kavagutti S V."/>
        </authorList>
    </citation>
    <scope>NUCLEOTIDE SEQUENCE</scope>
</reference>
<dbReference type="GO" id="GO:0016747">
    <property type="term" value="F:acyltransferase activity, transferring groups other than amino-acyl groups"/>
    <property type="evidence" value="ECO:0007669"/>
    <property type="project" value="InterPro"/>
</dbReference>